<accession>A0ABW1S8E2</accession>
<evidence type="ECO:0000313" key="3">
    <source>
        <dbReference type="Proteomes" id="UP001596303"/>
    </source>
</evidence>
<keyword evidence="1" id="KW-0732">Signal</keyword>
<dbReference type="Proteomes" id="UP001596303">
    <property type="component" value="Unassembled WGS sequence"/>
</dbReference>
<gene>
    <name evidence="2" type="ORF">ACFQDM_05200</name>
</gene>
<protein>
    <submittedName>
        <fullName evidence="2">Uncharacterized protein</fullName>
    </submittedName>
</protein>
<comment type="caution">
    <text evidence="2">The sequence shown here is derived from an EMBL/GenBank/DDBJ whole genome shotgun (WGS) entry which is preliminary data.</text>
</comment>
<evidence type="ECO:0000313" key="2">
    <source>
        <dbReference type="EMBL" id="MFC6197463.1"/>
    </source>
</evidence>
<dbReference type="RefSeq" id="WP_377376402.1">
    <property type="nucleotide sequence ID" value="NZ_JBHSSW010000005.1"/>
</dbReference>
<proteinExistence type="predicted"/>
<dbReference type="EMBL" id="JBHSSW010000005">
    <property type="protein sequence ID" value="MFC6197463.1"/>
    <property type="molecule type" value="Genomic_DNA"/>
</dbReference>
<name>A0ABW1S8E2_9PROT</name>
<feature type="chain" id="PRO_5046125124" evidence="1">
    <location>
        <begin position="23"/>
        <end position="203"/>
    </location>
</feature>
<evidence type="ECO:0000256" key="1">
    <source>
        <dbReference type="SAM" id="SignalP"/>
    </source>
</evidence>
<feature type="signal peptide" evidence="1">
    <location>
        <begin position="1"/>
        <end position="22"/>
    </location>
</feature>
<keyword evidence="3" id="KW-1185">Reference proteome</keyword>
<reference evidence="3" key="1">
    <citation type="journal article" date="2019" name="Int. J. Syst. Evol. Microbiol.">
        <title>The Global Catalogue of Microorganisms (GCM) 10K type strain sequencing project: providing services to taxonomists for standard genome sequencing and annotation.</title>
        <authorList>
            <consortium name="The Broad Institute Genomics Platform"/>
            <consortium name="The Broad Institute Genome Sequencing Center for Infectious Disease"/>
            <person name="Wu L."/>
            <person name="Ma J."/>
        </authorList>
    </citation>
    <scope>NUCLEOTIDE SEQUENCE [LARGE SCALE GENOMIC DNA]</scope>
    <source>
        <strain evidence="3">CGMCC-1.15741</strain>
    </source>
</reference>
<organism evidence="2 3">
    <name type="scientific">Ponticaulis profundi</name>
    <dbReference type="NCBI Taxonomy" id="2665222"/>
    <lineage>
        <taxon>Bacteria</taxon>
        <taxon>Pseudomonadati</taxon>
        <taxon>Pseudomonadota</taxon>
        <taxon>Alphaproteobacteria</taxon>
        <taxon>Hyphomonadales</taxon>
        <taxon>Hyphomonadaceae</taxon>
        <taxon>Ponticaulis</taxon>
    </lineage>
</organism>
<sequence length="203" mass="22393">MIFTRLAMIGTLALSLIGAAQAKEGLSPGTMLTVEANGDLWQELVVYNEDGVMIMKELTEDTEFPFYAILYGVGYAFCSEGDPIDTEALKALAPLWPLRLKSYGEYESYEGEYFSYETTERYTQVVSGRTSSGYIVRETDELFDQPGSYNELLVDTALGIAVQSRTMDGEITLEVIDITHSLTNIPSTLRQEAISACFPSGIS</sequence>